<keyword evidence="3" id="KW-1185">Reference proteome</keyword>
<evidence type="ECO:0000313" key="3">
    <source>
        <dbReference type="Proteomes" id="UP000032046"/>
    </source>
</evidence>
<dbReference type="EMBL" id="JXQK01000056">
    <property type="protein sequence ID" value="KIP62196.1"/>
    <property type="molecule type" value="Genomic_DNA"/>
</dbReference>
<feature type="transmembrane region" description="Helical" evidence="1">
    <location>
        <begin position="49"/>
        <end position="66"/>
    </location>
</feature>
<evidence type="ECO:0000313" key="2">
    <source>
        <dbReference type="EMBL" id="KIP62196.1"/>
    </source>
</evidence>
<dbReference type="Proteomes" id="UP000032046">
    <property type="component" value="Unassembled WGS sequence"/>
</dbReference>
<protein>
    <submittedName>
        <fullName evidence="2">Uncharacterized protein</fullName>
    </submittedName>
</protein>
<name>A0A0D0IZB4_9BACT</name>
<reference evidence="2 3" key="1">
    <citation type="submission" date="2015-01" db="EMBL/GenBank/DDBJ databases">
        <title>Comparative genomics of non-oral Prevotella species.</title>
        <authorList>
            <person name="Accetto T."/>
            <person name="Nograsek B."/>
            <person name="Avgustin G."/>
        </authorList>
    </citation>
    <scope>NUCLEOTIDE SEQUENCE [LARGE SCALE GENOMIC DNA]</scope>
    <source>
        <strain evidence="2 3">P5-119</strain>
    </source>
</reference>
<dbReference type="AlphaFoldDB" id="A0A0D0IZB4"/>
<comment type="caution">
    <text evidence="2">The sequence shown here is derived from an EMBL/GenBank/DDBJ whole genome shotgun (WGS) entry which is preliminary data.</text>
</comment>
<keyword evidence="1" id="KW-0812">Transmembrane</keyword>
<accession>A0A0D0IZB4</accession>
<proteinExistence type="predicted"/>
<keyword evidence="1" id="KW-1133">Transmembrane helix</keyword>
<feature type="transmembrane region" description="Helical" evidence="1">
    <location>
        <begin position="12"/>
        <end position="37"/>
    </location>
</feature>
<keyword evidence="1" id="KW-0472">Membrane</keyword>
<gene>
    <name evidence="2" type="ORF">ST44_07855</name>
</gene>
<sequence>MKSNELGMKGRQIHLDTIGGILICYMMLMHILLWRLIPLTNDSIWLEPLKFFMFWFFFKSGEFFRLKETRAKLIGGDCPKTIAT</sequence>
<evidence type="ECO:0000256" key="1">
    <source>
        <dbReference type="SAM" id="Phobius"/>
    </source>
</evidence>
<organism evidence="2 3">
    <name type="scientific">Prevotella pectinovora</name>
    <dbReference type="NCBI Taxonomy" id="1602169"/>
    <lineage>
        <taxon>Bacteria</taxon>
        <taxon>Pseudomonadati</taxon>
        <taxon>Bacteroidota</taxon>
        <taxon>Bacteroidia</taxon>
        <taxon>Bacteroidales</taxon>
        <taxon>Prevotellaceae</taxon>
        <taxon>Prevotella</taxon>
    </lineage>
</organism>